<evidence type="ECO:0000256" key="1">
    <source>
        <dbReference type="SAM" id="MobiDB-lite"/>
    </source>
</evidence>
<feature type="region of interest" description="Disordered" evidence="1">
    <location>
        <begin position="605"/>
        <end position="653"/>
    </location>
</feature>
<feature type="compositionally biased region" description="Polar residues" evidence="1">
    <location>
        <begin position="545"/>
        <end position="554"/>
    </location>
</feature>
<protein>
    <submittedName>
        <fullName evidence="2">Uncharacterized protein</fullName>
    </submittedName>
</protein>
<feature type="region of interest" description="Disordered" evidence="1">
    <location>
        <begin position="319"/>
        <end position="342"/>
    </location>
</feature>
<dbReference type="AlphaFoldDB" id="A0A9Q3ERB5"/>
<dbReference type="EMBL" id="AVOT02030383">
    <property type="protein sequence ID" value="MBW0523558.1"/>
    <property type="molecule type" value="Genomic_DNA"/>
</dbReference>
<feature type="compositionally biased region" description="Basic and acidic residues" evidence="1">
    <location>
        <begin position="632"/>
        <end position="648"/>
    </location>
</feature>
<accession>A0A9Q3ERB5</accession>
<feature type="compositionally biased region" description="Polar residues" evidence="1">
    <location>
        <begin position="322"/>
        <end position="342"/>
    </location>
</feature>
<gene>
    <name evidence="2" type="ORF">O181_063273</name>
</gene>
<feature type="region of interest" description="Disordered" evidence="1">
    <location>
        <begin position="539"/>
        <end position="558"/>
    </location>
</feature>
<organism evidence="2 3">
    <name type="scientific">Austropuccinia psidii MF-1</name>
    <dbReference type="NCBI Taxonomy" id="1389203"/>
    <lineage>
        <taxon>Eukaryota</taxon>
        <taxon>Fungi</taxon>
        <taxon>Dikarya</taxon>
        <taxon>Basidiomycota</taxon>
        <taxon>Pucciniomycotina</taxon>
        <taxon>Pucciniomycetes</taxon>
        <taxon>Pucciniales</taxon>
        <taxon>Sphaerophragmiaceae</taxon>
        <taxon>Austropuccinia</taxon>
    </lineage>
</organism>
<keyword evidence="3" id="KW-1185">Reference proteome</keyword>
<comment type="caution">
    <text evidence="2">The sequence shown here is derived from an EMBL/GenBank/DDBJ whole genome shotgun (WGS) entry which is preliminary data.</text>
</comment>
<feature type="region of interest" description="Disordered" evidence="1">
    <location>
        <begin position="481"/>
        <end position="518"/>
    </location>
</feature>
<evidence type="ECO:0000313" key="2">
    <source>
        <dbReference type="EMBL" id="MBW0523558.1"/>
    </source>
</evidence>
<dbReference type="Proteomes" id="UP000765509">
    <property type="component" value="Unassembled WGS sequence"/>
</dbReference>
<reference evidence="2" key="1">
    <citation type="submission" date="2021-03" db="EMBL/GenBank/DDBJ databases">
        <title>Draft genome sequence of rust myrtle Austropuccinia psidii MF-1, a brazilian biotype.</title>
        <authorList>
            <person name="Quecine M.C."/>
            <person name="Pachon D.M.R."/>
            <person name="Bonatelli M.L."/>
            <person name="Correr F.H."/>
            <person name="Franceschini L.M."/>
            <person name="Leite T.F."/>
            <person name="Margarido G.R.A."/>
            <person name="Almeida C.A."/>
            <person name="Ferrarezi J.A."/>
            <person name="Labate C.A."/>
        </authorList>
    </citation>
    <scope>NUCLEOTIDE SEQUENCE</scope>
    <source>
        <strain evidence="2">MF-1</strain>
    </source>
</reference>
<feature type="region of interest" description="Disordered" evidence="1">
    <location>
        <begin position="1"/>
        <end position="31"/>
    </location>
</feature>
<evidence type="ECO:0000313" key="3">
    <source>
        <dbReference type="Proteomes" id="UP000765509"/>
    </source>
</evidence>
<name>A0A9Q3ERB5_9BASI</name>
<feature type="compositionally biased region" description="Polar residues" evidence="1">
    <location>
        <begin position="605"/>
        <end position="631"/>
    </location>
</feature>
<proteinExistence type="predicted"/>
<feature type="compositionally biased region" description="Basic and acidic residues" evidence="1">
    <location>
        <begin position="500"/>
        <end position="510"/>
    </location>
</feature>
<sequence>MEAIERPSSEVVGDLSHPSSPAPRSPDGCGKGRCATSAAWHGWDEKLRDAASERPLVLEPGLMPDRKLALARLSGSARRQKALTNPTISQACSESLISCSIQPGLHDQITAKAVAQIELAQGFSCAVGMGSIIPIVGQASQPLLLRISGEKASSLSIHDFKSSWFLMPFVLVEDSSLEQKTLDLRLSCLLIFSGAQLELERHRFTHQGLIQNIYTSAFCPSSNSSIVITPCPRESIESFTSASSNFSPFRLCYRFRGASSSAELSCCRVINLPFGNYPSSNQAVNSLHVTLEHSTSSSQLRSKQFHQSSHNHRLCSLARPSSADQQAPRSSPATNQPPSASSTVTSFVQDLVSFANPFSGSAFRLSSNTSDFMEDDFFDQNSEESIMDNVTDQGDLPTIANNPRPKFNLDDTFGSASQIYDPLPVQPVASIDDGAAQLNKKITRWLSFTSPKLIHDSPHNPTDCPAYNQTNQRRMMISSPSYLPEIDNDSSEETSLQKSPPHDQSREPHEFGPNISKNSYETSQSFHSFADVINQESGNLFPHSTMRSSNPTQSTHDHFLHHTDSVSSLSLTHLLNQWQKIPPTEPVPLSFVDKLKEALSAFESSHAANSNLSTQKTLRSNISAPSVSGSDPSKKIQDKRKQSSEKVKIPNSLNTPGRVLPLASLDLNPGSSVTFQKLNIPSSVSSLDEVQRLSAPLPIIVKASSNEALESENKLNLNSGDSRHVHRRKNLQAFFGPSFSLNLPEAENPPQYRVNEPSSSDLNARFGRTTSVANDLKKTVRVFKLSREPSASKHQRTLSSECKTNKTTLTDDFHFCQQGIDFPEKSCSNSSVGHDENFVFRRPLKSSMPPSRGHKFLGLRFK</sequence>